<feature type="signal peptide" evidence="1">
    <location>
        <begin position="1"/>
        <end position="19"/>
    </location>
</feature>
<keyword evidence="1" id="KW-0732">Signal</keyword>
<protein>
    <submittedName>
        <fullName evidence="2">Uncharacterized protein</fullName>
    </submittedName>
</protein>
<evidence type="ECO:0000313" key="3">
    <source>
        <dbReference type="Proteomes" id="UP000183417"/>
    </source>
</evidence>
<dbReference type="Proteomes" id="UP000183417">
    <property type="component" value="Unassembled WGS sequence"/>
</dbReference>
<feature type="chain" id="PRO_5010364084" evidence="1">
    <location>
        <begin position="20"/>
        <end position="223"/>
    </location>
</feature>
<evidence type="ECO:0000256" key="1">
    <source>
        <dbReference type="SAM" id="SignalP"/>
    </source>
</evidence>
<dbReference type="AlphaFoldDB" id="A0A1H3NMI8"/>
<name>A0A1H3NMI8_9BURK</name>
<dbReference type="EMBL" id="FNPE01000009">
    <property type="protein sequence ID" value="SDY90122.1"/>
    <property type="molecule type" value="Genomic_DNA"/>
</dbReference>
<proteinExistence type="predicted"/>
<accession>A0A1H3NMI8</accession>
<dbReference type="GeneID" id="94692324"/>
<sequence>MIYRKLGLLLVFAIFPSYGSSETMPLVDYVWHDPLYPPESSSPQVINGYFDTPEKACKAFEQRLTGWGLPVVQLPMEMEQEPYRPNLLCRAVATAPPASGNYSQIFYAKFIPYTVKIEGPSSTSALPSLSGPVRQRISITRNDGTGVQTQFYLQYNNHSAPGTSLTETLQTDENGVYEFLYVPPYFKGISFDFNVRCNKCENMDYKSIVVAPVELSPQMCARE</sequence>
<dbReference type="RefSeq" id="WP_143044594.1">
    <property type="nucleotide sequence ID" value="NZ_CP141274.1"/>
</dbReference>
<reference evidence="2 3" key="1">
    <citation type="submission" date="2016-10" db="EMBL/GenBank/DDBJ databases">
        <authorList>
            <person name="de Groot N.N."/>
        </authorList>
    </citation>
    <scope>NUCLEOTIDE SEQUENCE [LARGE SCALE GENOMIC DNA]</scope>
    <source>
        <strain evidence="2 3">LMG 24775</strain>
    </source>
</reference>
<organism evidence="2 3">
    <name type="scientific">Delftia lacustris</name>
    <dbReference type="NCBI Taxonomy" id="558537"/>
    <lineage>
        <taxon>Bacteria</taxon>
        <taxon>Pseudomonadati</taxon>
        <taxon>Pseudomonadota</taxon>
        <taxon>Betaproteobacteria</taxon>
        <taxon>Burkholderiales</taxon>
        <taxon>Comamonadaceae</taxon>
        <taxon>Delftia</taxon>
    </lineage>
</organism>
<gene>
    <name evidence="2" type="ORF">SAMN05421547_10949</name>
</gene>
<evidence type="ECO:0000313" key="2">
    <source>
        <dbReference type="EMBL" id="SDY90122.1"/>
    </source>
</evidence>